<evidence type="ECO:0008006" key="5">
    <source>
        <dbReference type="Google" id="ProtNLM"/>
    </source>
</evidence>
<evidence type="ECO:0000256" key="2">
    <source>
        <dbReference type="SAM" id="SignalP"/>
    </source>
</evidence>
<name>A0ABY4KMP9_9PSED</name>
<reference evidence="3 4" key="1">
    <citation type="submission" date="2022-04" db="EMBL/GenBank/DDBJ databases">
        <title>Pseudomonas knackmussii B09-2.</title>
        <authorList>
            <person name="Deng Y."/>
        </authorList>
    </citation>
    <scope>NUCLEOTIDE SEQUENCE [LARGE SCALE GENOMIC DNA]</scope>
    <source>
        <strain evidence="3 4">B09-2</strain>
    </source>
</reference>
<feature type="compositionally biased region" description="Acidic residues" evidence="1">
    <location>
        <begin position="71"/>
        <end position="81"/>
    </location>
</feature>
<protein>
    <recommendedName>
        <fullName evidence="5">Secreted protein</fullName>
    </recommendedName>
</protein>
<feature type="signal peptide" evidence="2">
    <location>
        <begin position="1"/>
        <end position="21"/>
    </location>
</feature>
<keyword evidence="4" id="KW-1185">Reference proteome</keyword>
<evidence type="ECO:0000313" key="3">
    <source>
        <dbReference type="EMBL" id="UPQ82092.1"/>
    </source>
</evidence>
<feature type="chain" id="PRO_5046014579" description="Secreted protein" evidence="2">
    <location>
        <begin position="22"/>
        <end position="98"/>
    </location>
</feature>
<feature type="compositionally biased region" description="Pro residues" evidence="1">
    <location>
        <begin position="85"/>
        <end position="98"/>
    </location>
</feature>
<gene>
    <name evidence="3" type="ORF">M0M42_17055</name>
</gene>
<feature type="region of interest" description="Disordered" evidence="1">
    <location>
        <begin position="65"/>
        <end position="98"/>
    </location>
</feature>
<accession>A0ABY4KMP9</accession>
<proteinExistence type="predicted"/>
<dbReference type="Proteomes" id="UP000831189">
    <property type="component" value="Chromosome"/>
</dbReference>
<evidence type="ECO:0000313" key="4">
    <source>
        <dbReference type="Proteomes" id="UP000831189"/>
    </source>
</evidence>
<evidence type="ECO:0000256" key="1">
    <source>
        <dbReference type="SAM" id="MobiDB-lite"/>
    </source>
</evidence>
<organism evidence="3 4">
    <name type="scientific">Pseudomonas knackmussii</name>
    <dbReference type="NCBI Taxonomy" id="65741"/>
    <lineage>
        <taxon>Bacteria</taxon>
        <taxon>Pseudomonadati</taxon>
        <taxon>Pseudomonadota</taxon>
        <taxon>Gammaproteobacteria</taxon>
        <taxon>Pseudomonadales</taxon>
        <taxon>Pseudomonadaceae</taxon>
        <taxon>Pseudomonas</taxon>
    </lineage>
</organism>
<keyword evidence="2" id="KW-0732">Signal</keyword>
<dbReference type="PROSITE" id="PS51257">
    <property type="entry name" value="PROKAR_LIPOPROTEIN"/>
    <property type="match status" value="1"/>
</dbReference>
<sequence>MKSNYKWLIPGAVLLASLGLAGCDVEKTEEGSLPDVEVEGGNMPEYDVDAPEVDVGTKEKTVTVPDVDVTMPDDDEPDVGEPVEPRAPAPAPEPAQQN</sequence>
<dbReference type="EMBL" id="CP096208">
    <property type="protein sequence ID" value="UPQ82092.1"/>
    <property type="molecule type" value="Genomic_DNA"/>
</dbReference>